<gene>
    <name evidence="1" type="ORF">HKI87_05g35650</name>
</gene>
<sequence>MATAAFFPSYLTRARALAMIAGGAAAAGSYWLAQEDLWKSARELSATLPGTSPEPLSERIEGVEEVAATERGDAAATNRDRDLALGNWNRTVDLAFGKAIASLSQRGL</sequence>
<accession>A0AAX4P8B2</accession>
<name>A0AAX4P8B2_9CHLO</name>
<dbReference type="Proteomes" id="UP001472866">
    <property type="component" value="Chromosome 05"/>
</dbReference>
<proteinExistence type="predicted"/>
<evidence type="ECO:0008006" key="3">
    <source>
        <dbReference type="Google" id="ProtNLM"/>
    </source>
</evidence>
<keyword evidence="2" id="KW-1185">Reference proteome</keyword>
<organism evidence="1 2">
    <name type="scientific">Chloropicon roscoffensis</name>
    <dbReference type="NCBI Taxonomy" id="1461544"/>
    <lineage>
        <taxon>Eukaryota</taxon>
        <taxon>Viridiplantae</taxon>
        <taxon>Chlorophyta</taxon>
        <taxon>Chloropicophyceae</taxon>
        <taxon>Chloropicales</taxon>
        <taxon>Chloropicaceae</taxon>
        <taxon>Chloropicon</taxon>
    </lineage>
</organism>
<reference evidence="1 2" key="1">
    <citation type="submission" date="2024-03" db="EMBL/GenBank/DDBJ databases">
        <title>Complete genome sequence of the green alga Chloropicon roscoffensis RCC1871.</title>
        <authorList>
            <person name="Lemieux C."/>
            <person name="Pombert J.-F."/>
            <person name="Otis C."/>
            <person name="Turmel M."/>
        </authorList>
    </citation>
    <scope>NUCLEOTIDE SEQUENCE [LARGE SCALE GENOMIC DNA]</scope>
    <source>
        <strain evidence="1 2">RCC1871</strain>
    </source>
</reference>
<dbReference type="EMBL" id="CP151505">
    <property type="protein sequence ID" value="WZN62029.1"/>
    <property type="molecule type" value="Genomic_DNA"/>
</dbReference>
<evidence type="ECO:0000313" key="1">
    <source>
        <dbReference type="EMBL" id="WZN62029.1"/>
    </source>
</evidence>
<protein>
    <recommendedName>
        <fullName evidence="3">MICOS complex subunit MIC12</fullName>
    </recommendedName>
</protein>
<dbReference type="AlphaFoldDB" id="A0AAX4P8B2"/>
<evidence type="ECO:0000313" key="2">
    <source>
        <dbReference type="Proteomes" id="UP001472866"/>
    </source>
</evidence>